<evidence type="ECO:0000313" key="3">
    <source>
        <dbReference type="RefSeq" id="XP_027362668.1"/>
    </source>
</evidence>
<evidence type="ECO:0000259" key="1">
    <source>
        <dbReference type="Pfam" id="PF10536"/>
    </source>
</evidence>
<dbReference type="InterPro" id="IPR044824">
    <property type="entry name" value="MAIN-like"/>
</dbReference>
<dbReference type="GeneID" id="113870277"/>
<dbReference type="InterPro" id="IPR019557">
    <property type="entry name" value="AminoTfrase-like_pln_mobile"/>
</dbReference>
<dbReference type="Pfam" id="PF10536">
    <property type="entry name" value="PMD"/>
    <property type="match status" value="1"/>
</dbReference>
<organism evidence="2 3">
    <name type="scientific">Abrus precatorius</name>
    <name type="common">Indian licorice</name>
    <name type="synonym">Glycine abrus</name>
    <dbReference type="NCBI Taxonomy" id="3816"/>
    <lineage>
        <taxon>Eukaryota</taxon>
        <taxon>Viridiplantae</taxon>
        <taxon>Streptophyta</taxon>
        <taxon>Embryophyta</taxon>
        <taxon>Tracheophyta</taxon>
        <taxon>Spermatophyta</taxon>
        <taxon>Magnoliopsida</taxon>
        <taxon>eudicotyledons</taxon>
        <taxon>Gunneridae</taxon>
        <taxon>Pentapetalae</taxon>
        <taxon>rosids</taxon>
        <taxon>fabids</taxon>
        <taxon>Fabales</taxon>
        <taxon>Fabaceae</taxon>
        <taxon>Papilionoideae</taxon>
        <taxon>50 kb inversion clade</taxon>
        <taxon>NPAAA clade</taxon>
        <taxon>indigoferoid/millettioid clade</taxon>
        <taxon>Abreae</taxon>
        <taxon>Abrus</taxon>
    </lineage>
</organism>
<evidence type="ECO:0000313" key="2">
    <source>
        <dbReference type="Proteomes" id="UP000694853"/>
    </source>
</evidence>
<name>A0A8B8M3Y0_ABRPR</name>
<protein>
    <submittedName>
        <fullName evidence="3">Serine/threonine-protein phosphatase 7 long form homolog</fullName>
    </submittedName>
</protein>
<gene>
    <name evidence="3" type="primary">LOC113870277</name>
</gene>
<proteinExistence type="predicted"/>
<dbReference type="RefSeq" id="XP_027362668.1">
    <property type="nucleotide sequence ID" value="XM_027506867.1"/>
</dbReference>
<dbReference type="OrthoDB" id="989646at2759"/>
<dbReference type="GO" id="GO:0010073">
    <property type="term" value="P:meristem maintenance"/>
    <property type="evidence" value="ECO:0007669"/>
    <property type="project" value="InterPro"/>
</dbReference>
<sequence length="133" mass="14841">MFLNIFGDRRDHSILRVRKSQNILGGIEGVPEEIIPHLELTGFIGVTNLSQFPLDVGLITALVERWRAKTHTFHMPLGECIITLQDVAILLGLCIDDRSVIAPTRGDWAQIVKDNLGIRLGPEHFVGSFLKMS</sequence>
<feature type="domain" description="Aminotransferase-like plant mobile" evidence="1">
    <location>
        <begin position="42"/>
        <end position="113"/>
    </location>
</feature>
<keyword evidence="2" id="KW-1185">Reference proteome</keyword>
<dbReference type="AlphaFoldDB" id="A0A8B8M3Y0"/>
<reference evidence="3" key="2">
    <citation type="submission" date="2025-08" db="UniProtKB">
        <authorList>
            <consortium name="RefSeq"/>
        </authorList>
    </citation>
    <scope>IDENTIFICATION</scope>
    <source>
        <tissue evidence="3">Young leaves</tissue>
    </source>
</reference>
<dbReference type="KEGG" id="aprc:113870277"/>
<dbReference type="PANTHER" id="PTHR46033:SF8">
    <property type="entry name" value="PROTEIN MAINTENANCE OF MERISTEMS-LIKE"/>
    <property type="match status" value="1"/>
</dbReference>
<reference evidence="2" key="1">
    <citation type="journal article" date="2019" name="Toxins">
        <title>Detection of Abrin-Like and Prepropulchellin-Like Toxin Genes and Transcripts Using Whole Genome Sequencing and Full-Length Transcript Sequencing of Abrus precatorius.</title>
        <authorList>
            <person name="Hovde B.T."/>
            <person name="Daligault H.E."/>
            <person name="Hanschen E.R."/>
            <person name="Kunde Y.A."/>
            <person name="Johnson M.B."/>
            <person name="Starkenburg S.R."/>
            <person name="Johnson S.L."/>
        </authorList>
    </citation>
    <scope>NUCLEOTIDE SEQUENCE [LARGE SCALE GENOMIC DNA]</scope>
</reference>
<dbReference type="Proteomes" id="UP000694853">
    <property type="component" value="Unplaced"/>
</dbReference>
<dbReference type="PANTHER" id="PTHR46033">
    <property type="entry name" value="PROTEIN MAIN-LIKE 2"/>
    <property type="match status" value="1"/>
</dbReference>
<accession>A0A8B8M3Y0</accession>